<reference evidence="1" key="1">
    <citation type="submission" date="2011-05" db="EMBL/GenBank/DDBJ databases">
        <authorList>
            <person name="Kuske C.R."/>
            <person name="Challacombe J.F."/>
            <person name="Siddaramappa S."/>
            <person name="Petersen J.M."/>
            <person name="Bruce D.C."/>
        </authorList>
    </citation>
    <scope>NUCLEOTIDE SEQUENCE</scope>
    <source>
        <strain evidence="1">TX077308</strain>
    </source>
</reference>
<dbReference type="RefSeq" id="WP_013923650.1">
    <property type="nucleotide sequence ID" value="NC_015696.1"/>
</dbReference>
<accession>A0ABM5MC22</accession>
<evidence type="ECO:0000313" key="1">
    <source>
        <dbReference type="EMBL" id="AEI36823.1"/>
    </source>
</evidence>
<organism evidence="1 2">
    <name type="scientific">Francisella salina</name>
    <dbReference type="NCBI Taxonomy" id="573569"/>
    <lineage>
        <taxon>Bacteria</taxon>
        <taxon>Pseudomonadati</taxon>
        <taxon>Pseudomonadota</taxon>
        <taxon>Gammaproteobacteria</taxon>
        <taxon>Thiotrichales</taxon>
        <taxon>Francisellaceae</taxon>
        <taxon>Francisella</taxon>
    </lineage>
</organism>
<protein>
    <submittedName>
        <fullName evidence="1">Uncharacterized protein</fullName>
    </submittedName>
</protein>
<evidence type="ECO:0000313" key="2">
    <source>
        <dbReference type="Proteomes" id="UP000000490"/>
    </source>
</evidence>
<name>A0ABM5MC22_FRAST</name>
<dbReference type="EMBL" id="CP002872">
    <property type="protein sequence ID" value="AEI36823.1"/>
    <property type="molecule type" value="Genomic_DNA"/>
</dbReference>
<dbReference type="Proteomes" id="UP000000490">
    <property type="component" value="Chromosome"/>
</dbReference>
<gene>
    <name evidence="1" type="ordered locus">F7308_1899</name>
</gene>
<keyword evidence="2" id="KW-1185">Reference proteome</keyword>
<sequence>MIDSELTKLALLKQISRDDLIKLIRTKKYNNLLNLDAESNKLIANVKLSNLDEDALVAEFQSDIKRDILPNVYPHINHQSIRLKITPLNEKLILQDDKSVEINSFFIEDLKLDLLTSSFSGSIDFTSPYQTEYDAKLIDILSGGLPFNLEISIEQDFFLRDEDRAFIKKNAQLSNENLKFVAYAGNIGLKESRIEDLRFDTLNKKVNSPLIKNNVIYTVDFFDPMSFFWRQHNPIALYSGQCYKDILEEQNKNFEKLVKISFDNSSDICLKQKLPFICMNCSDHEAGFFNYANYIIKEYGLLIIYNYATNEYLITRDYKKSIDSLSNVEKIFTNDKLLFQQIRNIYDKPYLPEYSMMNTDIKIAEKQLLKVDDLKEKPNSVELFKNHKLTQHELTNIFKLKTEKAENHIKNNLAARNTSLEISSKALPCSYSVLPLQNLIKFNSDEWESVFGKNDKQLVLHKASLHFEKSYFTSKNRHSLVEEHKHNDKVFEKNTFDFEEQYIKKYKFLPLMFSNYSKLYLKNPDIWPQPDVSDIPANISLSGYVFTTKVDNKDSTYNSELFDYSADTSKSIAVNENYSSSDEISRLDTNAISRPRYQVKVASDLWTELTPESKQLVPVDLVLPSYANMLFYLKSDTEVDISISLENAKISNIKNYIAPNDMFIEGGKQQNQGIIFENRKEQTTFMQNTYKPSDKSNSFKIVNKPNQGSPSNLEINNTSFSISVDCKK</sequence>
<proteinExistence type="predicted"/>